<keyword evidence="5" id="KW-0521">NADP</keyword>
<evidence type="ECO:0000256" key="5">
    <source>
        <dbReference type="ARBA" id="ARBA00022857"/>
    </source>
</evidence>
<feature type="domain" description="Nitroreductase" evidence="8">
    <location>
        <begin position="27"/>
        <end position="173"/>
    </location>
</feature>
<dbReference type="Proteomes" id="UP000283387">
    <property type="component" value="Unassembled WGS sequence"/>
</dbReference>
<comment type="cofactor">
    <cofactor evidence="1">
        <name>FMN</name>
        <dbReference type="ChEBI" id="CHEBI:58210"/>
    </cofactor>
</comment>
<keyword evidence="6" id="KW-0560">Oxidoreductase</keyword>
<keyword evidence="10" id="KW-1185">Reference proteome</keyword>
<dbReference type="InterPro" id="IPR029479">
    <property type="entry name" value="Nitroreductase"/>
</dbReference>
<protein>
    <submittedName>
        <fullName evidence="9">Nitroreductase</fullName>
    </submittedName>
</protein>
<dbReference type="SUPFAM" id="SSF55469">
    <property type="entry name" value="FMN-dependent nitroreductase-like"/>
    <property type="match status" value="1"/>
</dbReference>
<dbReference type="InterPro" id="IPR052530">
    <property type="entry name" value="NAD(P)H_nitroreductase"/>
</dbReference>
<keyword evidence="3" id="KW-0285">Flavoprotein</keyword>
<dbReference type="InterPro" id="IPR026021">
    <property type="entry name" value="YdjA-like"/>
</dbReference>
<evidence type="ECO:0000256" key="3">
    <source>
        <dbReference type="ARBA" id="ARBA00022630"/>
    </source>
</evidence>
<dbReference type="CDD" id="cd02135">
    <property type="entry name" value="YdjA-like"/>
    <property type="match status" value="1"/>
</dbReference>
<evidence type="ECO:0000313" key="10">
    <source>
        <dbReference type="Proteomes" id="UP000283387"/>
    </source>
</evidence>
<evidence type="ECO:0000256" key="6">
    <source>
        <dbReference type="ARBA" id="ARBA00023002"/>
    </source>
</evidence>
<proteinExistence type="inferred from homology"/>
<dbReference type="AlphaFoldDB" id="A0A419W350"/>
<comment type="similarity">
    <text evidence="2">Belongs to the nitroreductase family.</text>
</comment>
<dbReference type="RefSeq" id="WP_120271352.1">
    <property type="nucleotide sequence ID" value="NZ_RAPN01000001.1"/>
</dbReference>
<dbReference type="OrthoDB" id="9804207at2"/>
<dbReference type="EMBL" id="RAPN01000001">
    <property type="protein sequence ID" value="RKD89907.1"/>
    <property type="molecule type" value="Genomic_DNA"/>
</dbReference>
<dbReference type="PANTHER" id="PTHR43821:SF1">
    <property type="entry name" value="NAD(P)H NITROREDUCTASE YDJA-RELATED"/>
    <property type="match status" value="1"/>
</dbReference>
<dbReference type="Gene3D" id="3.40.109.10">
    <property type="entry name" value="NADH Oxidase"/>
    <property type="match status" value="1"/>
</dbReference>
<reference evidence="9 10" key="1">
    <citation type="submission" date="2018-09" db="EMBL/GenBank/DDBJ databases">
        <title>Genomic Encyclopedia of Archaeal and Bacterial Type Strains, Phase II (KMG-II): from individual species to whole genera.</title>
        <authorList>
            <person name="Goeker M."/>
        </authorList>
    </citation>
    <scope>NUCLEOTIDE SEQUENCE [LARGE SCALE GENOMIC DNA]</scope>
    <source>
        <strain evidence="9 10">DSM 27148</strain>
    </source>
</reference>
<dbReference type="PANTHER" id="PTHR43821">
    <property type="entry name" value="NAD(P)H NITROREDUCTASE YDJA-RELATED"/>
    <property type="match status" value="1"/>
</dbReference>
<dbReference type="GO" id="GO:0016491">
    <property type="term" value="F:oxidoreductase activity"/>
    <property type="evidence" value="ECO:0007669"/>
    <property type="project" value="UniProtKB-KW"/>
</dbReference>
<evidence type="ECO:0000256" key="2">
    <source>
        <dbReference type="ARBA" id="ARBA00007118"/>
    </source>
</evidence>
<evidence type="ECO:0000256" key="4">
    <source>
        <dbReference type="ARBA" id="ARBA00022643"/>
    </source>
</evidence>
<evidence type="ECO:0000313" key="9">
    <source>
        <dbReference type="EMBL" id="RKD89907.1"/>
    </source>
</evidence>
<name>A0A419W350_9BACT</name>
<organism evidence="9 10">
    <name type="scientific">Mangrovibacterium diazotrophicum</name>
    <dbReference type="NCBI Taxonomy" id="1261403"/>
    <lineage>
        <taxon>Bacteria</taxon>
        <taxon>Pseudomonadati</taxon>
        <taxon>Bacteroidota</taxon>
        <taxon>Bacteroidia</taxon>
        <taxon>Marinilabiliales</taxon>
        <taxon>Prolixibacteraceae</taxon>
        <taxon>Mangrovibacterium</taxon>
    </lineage>
</organism>
<accession>A0A419W350</accession>
<dbReference type="InterPro" id="IPR000415">
    <property type="entry name" value="Nitroreductase-like"/>
</dbReference>
<gene>
    <name evidence="9" type="ORF">BC643_0241</name>
</gene>
<keyword evidence="7" id="KW-0520">NAD</keyword>
<comment type="caution">
    <text evidence="9">The sequence shown here is derived from an EMBL/GenBank/DDBJ whole genome shotgun (WGS) entry which is preliminary data.</text>
</comment>
<evidence type="ECO:0000259" key="8">
    <source>
        <dbReference type="Pfam" id="PF00881"/>
    </source>
</evidence>
<keyword evidence="4" id="KW-0288">FMN</keyword>
<dbReference type="Pfam" id="PF00881">
    <property type="entry name" value="Nitroreductase"/>
    <property type="match status" value="1"/>
</dbReference>
<evidence type="ECO:0000256" key="7">
    <source>
        <dbReference type="ARBA" id="ARBA00023027"/>
    </source>
</evidence>
<evidence type="ECO:0000256" key="1">
    <source>
        <dbReference type="ARBA" id="ARBA00001917"/>
    </source>
</evidence>
<sequence length="198" mass="22882">MTTKAENIENWIRNRKSTFVNGLKEGSKIEDAVIEKLLENASWAPSHGLVQAWHFKVFAEDAVERFFAVQQQIFKEITPAEKYMDFKFEAYADKHKRVSHIVAVIAKRDQYKRFPKQEDMASVACAVENMYLSLEAYDIAGYLSTGGICYSQQMRDFLELGADDEPIGFFILGEADENFQRPPRMRIPAAQKTEWIRK</sequence>